<dbReference type="EMBL" id="FOHX01000007">
    <property type="protein sequence ID" value="SEU22535.1"/>
    <property type="molecule type" value="Genomic_DNA"/>
</dbReference>
<evidence type="ECO:0000313" key="5">
    <source>
        <dbReference type="Proteomes" id="UP000199361"/>
    </source>
</evidence>
<feature type="domain" description="Peroxisomal multifunctional enzyme type 2-like N-terminal" evidence="3">
    <location>
        <begin position="19"/>
        <end position="142"/>
    </location>
</feature>
<feature type="domain" description="MaoC-like" evidence="2">
    <location>
        <begin position="159"/>
        <end position="265"/>
    </location>
</feature>
<proteinExistence type="inferred from homology"/>
<dbReference type="Pfam" id="PF01575">
    <property type="entry name" value="MaoC_dehydratas"/>
    <property type="match status" value="1"/>
</dbReference>
<accession>A0A1I0KDT9</accession>
<reference evidence="4 5" key="1">
    <citation type="submission" date="2016-10" db="EMBL/GenBank/DDBJ databases">
        <authorList>
            <person name="de Groot N.N."/>
        </authorList>
    </citation>
    <scope>NUCLEOTIDE SEQUENCE [LARGE SCALE GENOMIC DNA]</scope>
    <source>
        <strain evidence="4 5">CGMCC 4.5598</strain>
    </source>
</reference>
<dbReference type="RefSeq" id="WP_091085270.1">
    <property type="nucleotide sequence ID" value="NZ_FOHX01000007.1"/>
</dbReference>
<evidence type="ECO:0000313" key="4">
    <source>
        <dbReference type="EMBL" id="SEU22535.1"/>
    </source>
</evidence>
<dbReference type="PANTHER" id="PTHR13078:SF56">
    <property type="entry name" value="PEROXISOMAL MULTIFUNCTIONAL ENZYME TYPE 2"/>
    <property type="match status" value="1"/>
</dbReference>
<dbReference type="Pfam" id="PF22622">
    <property type="entry name" value="MFE-2_hydrat-2_N"/>
    <property type="match status" value="1"/>
</dbReference>
<dbReference type="Gene3D" id="3.10.129.10">
    <property type="entry name" value="Hotdog Thioesterase"/>
    <property type="match status" value="1"/>
</dbReference>
<dbReference type="Proteomes" id="UP000199361">
    <property type="component" value="Unassembled WGS sequence"/>
</dbReference>
<evidence type="ECO:0000256" key="1">
    <source>
        <dbReference type="ARBA" id="ARBA00005254"/>
    </source>
</evidence>
<keyword evidence="5" id="KW-1185">Reference proteome</keyword>
<dbReference type="STRING" id="568860.SAMN05421811_107503"/>
<dbReference type="GO" id="GO:0006635">
    <property type="term" value="P:fatty acid beta-oxidation"/>
    <property type="evidence" value="ECO:0007669"/>
    <property type="project" value="TreeGrafter"/>
</dbReference>
<dbReference type="GO" id="GO:0004300">
    <property type="term" value="F:enoyl-CoA hydratase activity"/>
    <property type="evidence" value="ECO:0007669"/>
    <property type="project" value="TreeGrafter"/>
</dbReference>
<evidence type="ECO:0000259" key="2">
    <source>
        <dbReference type="Pfam" id="PF01575"/>
    </source>
</evidence>
<dbReference type="GO" id="GO:0003857">
    <property type="term" value="F:(3S)-3-hydroxyacyl-CoA dehydrogenase (NAD+) activity"/>
    <property type="evidence" value="ECO:0007669"/>
    <property type="project" value="TreeGrafter"/>
</dbReference>
<dbReference type="CDD" id="cd03448">
    <property type="entry name" value="HDE_HSD"/>
    <property type="match status" value="1"/>
</dbReference>
<dbReference type="PANTHER" id="PTHR13078">
    <property type="entry name" value="PEROXISOMAL MULTIFUNCTIONAL ENZYME TYPE 2-RELATED"/>
    <property type="match status" value="1"/>
</dbReference>
<gene>
    <name evidence="4" type="ORF">SAMN05421811_107503</name>
</gene>
<dbReference type="SUPFAM" id="SSF54637">
    <property type="entry name" value="Thioesterase/thiol ester dehydrase-isomerase"/>
    <property type="match status" value="2"/>
</dbReference>
<protein>
    <submittedName>
        <fullName evidence="4">Acyl dehydratase</fullName>
    </submittedName>
</protein>
<dbReference type="OrthoDB" id="5522043at2"/>
<sequence>MPIDASLVGRKSEPLTRSWTSDDALLYAIAVGAGQEDPLSELQFTTENTAGTPQQVLPTFCNVAMGGGVSLPKDLDLTKMLHAEQAFELFDTIPVAGEVESTGEIVGVYDKGSGAIIATESVSRAPGGAPLAKIRTSLFFRGYGGFGGERGPGTAWERPTGKPDHVVTYTTRADQALLYRLTGDRNPLHTDPSFSGRGGFPRPILHGMCTYGFTGRALLHTVAGSEPKRFRAMSARFTKPILPGQTITVSIWADGTDVRFQTTDESGTPVIDHGTAVIL</sequence>
<dbReference type="AlphaFoldDB" id="A0A1I0KDT9"/>
<dbReference type="GO" id="GO:0044594">
    <property type="term" value="F:17-beta-hydroxysteroid dehydrogenase (NAD+) activity"/>
    <property type="evidence" value="ECO:0007669"/>
    <property type="project" value="TreeGrafter"/>
</dbReference>
<organism evidence="4 5">
    <name type="scientific">Nonomuraea wenchangensis</name>
    <dbReference type="NCBI Taxonomy" id="568860"/>
    <lineage>
        <taxon>Bacteria</taxon>
        <taxon>Bacillati</taxon>
        <taxon>Actinomycetota</taxon>
        <taxon>Actinomycetes</taxon>
        <taxon>Streptosporangiales</taxon>
        <taxon>Streptosporangiaceae</taxon>
        <taxon>Nonomuraea</taxon>
    </lineage>
</organism>
<name>A0A1I0KDT9_9ACTN</name>
<comment type="similarity">
    <text evidence="1">Belongs to the enoyl-CoA hydratase/isomerase family.</text>
</comment>
<dbReference type="InterPro" id="IPR002539">
    <property type="entry name" value="MaoC-like_dom"/>
</dbReference>
<evidence type="ECO:0000259" key="3">
    <source>
        <dbReference type="Pfam" id="PF22622"/>
    </source>
</evidence>
<dbReference type="InterPro" id="IPR029069">
    <property type="entry name" value="HotDog_dom_sf"/>
</dbReference>
<dbReference type="InterPro" id="IPR054357">
    <property type="entry name" value="MFE-2_N"/>
</dbReference>